<evidence type="ECO:0000313" key="2">
    <source>
        <dbReference type="EMBL" id="CAD8069981.1"/>
    </source>
</evidence>
<dbReference type="CDD" id="cd05380">
    <property type="entry name" value="CAP_euk"/>
    <property type="match status" value="1"/>
</dbReference>
<dbReference type="Pfam" id="PF00188">
    <property type="entry name" value="CAP"/>
    <property type="match status" value="1"/>
</dbReference>
<evidence type="ECO:0000313" key="3">
    <source>
        <dbReference type="Proteomes" id="UP000692954"/>
    </source>
</evidence>
<dbReference type="InterPro" id="IPR014044">
    <property type="entry name" value="CAP_dom"/>
</dbReference>
<reference evidence="2" key="1">
    <citation type="submission" date="2021-01" db="EMBL/GenBank/DDBJ databases">
        <authorList>
            <consortium name="Genoscope - CEA"/>
            <person name="William W."/>
        </authorList>
    </citation>
    <scope>NUCLEOTIDE SEQUENCE</scope>
</reference>
<gene>
    <name evidence="2" type="ORF">PSON_ATCC_30995.1.T0260152</name>
</gene>
<proteinExistence type="predicted"/>
<feature type="domain" description="SCP" evidence="1">
    <location>
        <begin position="13"/>
        <end position="115"/>
    </location>
</feature>
<evidence type="ECO:0000259" key="1">
    <source>
        <dbReference type="Pfam" id="PF00188"/>
    </source>
</evidence>
<dbReference type="EMBL" id="CAJJDN010000026">
    <property type="protein sequence ID" value="CAD8069981.1"/>
    <property type="molecule type" value="Genomic_DNA"/>
</dbReference>
<accession>A0A8S1LWK9</accession>
<dbReference type="OrthoDB" id="10346091at2759"/>
<comment type="caution">
    <text evidence="2">The sequence shown here is derived from an EMBL/GenBank/DDBJ whole genome shotgun (WGS) entry which is preliminary data.</text>
</comment>
<dbReference type="Proteomes" id="UP000692954">
    <property type="component" value="Unassembled WGS sequence"/>
</dbReference>
<protein>
    <recommendedName>
        <fullName evidence="1">SCP domain-containing protein</fullName>
    </recommendedName>
</protein>
<sequence>MGRRANHKGQIQAASDMHITTWSKELTKGAQECSESCPEPPLNCRHYKAQQAFLIHKQRVYSDNQVTDPYLILNEWMQSKQYAQQLLQSMLFQIGCGRAINSNLGDYTQYIVCYFDFVRIQS</sequence>
<dbReference type="AlphaFoldDB" id="A0A8S1LWK9"/>
<keyword evidence="3" id="KW-1185">Reference proteome</keyword>
<name>A0A8S1LWK9_9CILI</name>
<organism evidence="2 3">
    <name type="scientific">Paramecium sonneborni</name>
    <dbReference type="NCBI Taxonomy" id="65129"/>
    <lineage>
        <taxon>Eukaryota</taxon>
        <taxon>Sar</taxon>
        <taxon>Alveolata</taxon>
        <taxon>Ciliophora</taxon>
        <taxon>Intramacronucleata</taxon>
        <taxon>Oligohymenophorea</taxon>
        <taxon>Peniculida</taxon>
        <taxon>Parameciidae</taxon>
        <taxon>Paramecium</taxon>
    </lineage>
</organism>